<feature type="chain" id="PRO_5012662634" description="Lipid A deacylase LpxR family protein" evidence="1">
    <location>
        <begin position="34"/>
        <end position="346"/>
    </location>
</feature>
<dbReference type="Pfam" id="PF09982">
    <property type="entry name" value="LpxR"/>
    <property type="match status" value="1"/>
</dbReference>
<dbReference type="InterPro" id="IPR018707">
    <property type="entry name" value="LpxR"/>
</dbReference>
<feature type="signal peptide" evidence="1">
    <location>
        <begin position="1"/>
        <end position="33"/>
    </location>
</feature>
<evidence type="ECO:0008006" key="4">
    <source>
        <dbReference type="Google" id="ProtNLM"/>
    </source>
</evidence>
<evidence type="ECO:0000313" key="3">
    <source>
        <dbReference type="Proteomes" id="UP000188937"/>
    </source>
</evidence>
<evidence type="ECO:0000313" key="2">
    <source>
        <dbReference type="EMBL" id="AQS84551.1"/>
    </source>
</evidence>
<evidence type="ECO:0000256" key="1">
    <source>
        <dbReference type="SAM" id="SignalP"/>
    </source>
</evidence>
<dbReference type="eggNOG" id="COG3528">
    <property type="taxonomic scope" value="Bacteria"/>
</dbReference>
<dbReference type="STRING" id="435.A0U92_06885"/>
<proteinExistence type="predicted"/>
<dbReference type="OrthoDB" id="9776275at2"/>
<gene>
    <name evidence="2" type="ORF">A0U92_06885</name>
</gene>
<protein>
    <recommendedName>
        <fullName evidence="4">Lipid A deacylase LpxR family protein</fullName>
    </recommendedName>
</protein>
<name>A0A1U9KFG1_ACEAC</name>
<dbReference type="Gene3D" id="2.40.128.140">
    <property type="entry name" value="Outer membrane protein"/>
    <property type="match status" value="1"/>
</dbReference>
<dbReference type="Proteomes" id="UP000188937">
    <property type="component" value="Chromosome"/>
</dbReference>
<organism evidence="2 3">
    <name type="scientific">Acetobacter aceti</name>
    <dbReference type="NCBI Taxonomy" id="435"/>
    <lineage>
        <taxon>Bacteria</taxon>
        <taxon>Pseudomonadati</taxon>
        <taxon>Pseudomonadota</taxon>
        <taxon>Alphaproteobacteria</taxon>
        <taxon>Acetobacterales</taxon>
        <taxon>Acetobacteraceae</taxon>
        <taxon>Acetobacter</taxon>
        <taxon>Acetobacter subgen. Acetobacter</taxon>
    </lineage>
</organism>
<dbReference type="EMBL" id="CP014692">
    <property type="protein sequence ID" value="AQS84551.1"/>
    <property type="molecule type" value="Genomic_DNA"/>
</dbReference>
<dbReference type="RefSeq" id="WP_077812594.1">
    <property type="nucleotide sequence ID" value="NZ_CP014692.1"/>
</dbReference>
<keyword evidence="3" id="KW-1185">Reference proteome</keyword>
<keyword evidence="1" id="KW-0732">Signal</keyword>
<accession>A0A1U9KFG1</accession>
<dbReference type="InterPro" id="IPR037107">
    <property type="entry name" value="Put_OMP_sf"/>
</dbReference>
<sequence length="346" mass="37404">MLSCPARPLSSRKLLTLLIGASLGVSGFSRAYATPLQDNQGTWTLQGENDAVSTLKGTSDQYYTSGLRINWTSGTDNLPGPFAMINRTILGEGMQRMSLGVQQLIFTPSNTQTPNPSPRDRPYAGLLLGTINMINDTDLSRSVFGIQVGIMGPGALGRQLQNGFHSAIGDTSNLGWRHQLANQPIFQVQMGRIWRLPLGTIGGRNGLSFDMLPSAAARIGDYRIAGTIGDMLRFGQGLDSDFGVPTIGDGTDGTDAYKQTRPVAWYFFGGVTGSAVAYDATLEGNTLRKDSPHVNKKWDVGEIHAGVAVMFYGLRVSYSQVWQTQEFTTARSGLFNYGSLNVSAKF</sequence>
<dbReference type="AlphaFoldDB" id="A0A1U9KFG1"/>
<reference evidence="2 3" key="1">
    <citation type="submission" date="2016-03" db="EMBL/GenBank/DDBJ databases">
        <title>Acetic acid bacteria sequencing.</title>
        <authorList>
            <person name="Brandt J."/>
            <person name="Jakob F."/>
            <person name="Vogel R.F."/>
        </authorList>
    </citation>
    <scope>NUCLEOTIDE SEQUENCE [LARGE SCALE GENOMIC DNA]</scope>
    <source>
        <strain evidence="2 3">TMW2.1153</strain>
    </source>
</reference>
<dbReference type="KEGG" id="aace:A0U92_06885"/>